<proteinExistence type="predicted"/>
<evidence type="ECO:0000313" key="2">
    <source>
        <dbReference type="Proteomes" id="UP000234681"/>
    </source>
</evidence>
<name>A6KQ58_RAT</name>
<accession>A6KQ58</accession>
<reference evidence="1 2" key="1">
    <citation type="submission" date="2005-07" db="EMBL/GenBank/DDBJ databases">
        <authorList>
            <person name="Mural R.J."/>
            <person name="Li P.W."/>
            <person name="Adams M.D."/>
            <person name="Amanatides P.G."/>
            <person name="Baden-Tillson H."/>
            <person name="Barnstead M."/>
            <person name="Chin S.H."/>
            <person name="Dew I."/>
            <person name="Evans C.A."/>
            <person name="Ferriera S."/>
            <person name="Flanigan M."/>
            <person name="Fosler C."/>
            <person name="Glodek A."/>
            <person name="Gu Z."/>
            <person name="Holt R.A."/>
            <person name="Jennings D."/>
            <person name="Kraft C.L."/>
            <person name="Lu F."/>
            <person name="Nguyen T."/>
            <person name="Nusskern D.R."/>
            <person name="Pfannkoch C.M."/>
            <person name="Sitter C."/>
            <person name="Sutton G.G."/>
            <person name="Venter J.C."/>
            <person name="Wang Z."/>
            <person name="Woodage T."/>
            <person name="Zheng X.H."/>
            <person name="Zhong F."/>
        </authorList>
    </citation>
    <scope>NUCLEOTIDE SEQUENCE [LARGE SCALE GENOMIC DNA]</scope>
    <source>
        <strain>BN</strain>
        <strain evidence="2">Sprague-Dawley</strain>
    </source>
</reference>
<dbReference type="EMBL" id="CH474084">
    <property type="protein sequence ID" value="EDL74983.1"/>
    <property type="molecule type" value="Genomic_DNA"/>
</dbReference>
<dbReference type="Proteomes" id="UP000234681">
    <property type="component" value="Chromosome 12"/>
</dbReference>
<gene>
    <name evidence="1" type="ORF">rCG_58960</name>
</gene>
<organism evidence="1 2">
    <name type="scientific">Rattus norvegicus</name>
    <name type="common">Rat</name>
    <dbReference type="NCBI Taxonomy" id="10116"/>
    <lineage>
        <taxon>Eukaryota</taxon>
        <taxon>Metazoa</taxon>
        <taxon>Chordata</taxon>
        <taxon>Craniata</taxon>
        <taxon>Vertebrata</taxon>
        <taxon>Euteleostomi</taxon>
        <taxon>Mammalia</taxon>
        <taxon>Eutheria</taxon>
        <taxon>Euarchontoglires</taxon>
        <taxon>Glires</taxon>
        <taxon>Rodentia</taxon>
        <taxon>Myomorpha</taxon>
        <taxon>Muroidea</taxon>
        <taxon>Muridae</taxon>
        <taxon>Murinae</taxon>
        <taxon>Rattus</taxon>
    </lineage>
</organism>
<protein>
    <submittedName>
        <fullName evidence="1">RCG58960</fullName>
    </submittedName>
</protein>
<sequence length="8" mass="858">MSLSQVHG</sequence>
<evidence type="ECO:0000313" key="1">
    <source>
        <dbReference type="EMBL" id="EDL74983.1"/>
    </source>
</evidence>